<dbReference type="GO" id="GO:0043596">
    <property type="term" value="C:nuclear replication fork"/>
    <property type="evidence" value="ECO:0007669"/>
    <property type="project" value="TreeGrafter"/>
</dbReference>
<dbReference type="Pfam" id="PF00271">
    <property type="entry name" value="Helicase_C"/>
    <property type="match status" value="1"/>
</dbReference>
<dbReference type="SUPFAM" id="SSF52540">
    <property type="entry name" value="P-loop containing nucleoside triphosphate hydrolases"/>
    <property type="match status" value="2"/>
</dbReference>
<dbReference type="GO" id="GO:0006281">
    <property type="term" value="P:DNA repair"/>
    <property type="evidence" value="ECO:0007669"/>
    <property type="project" value="TreeGrafter"/>
</dbReference>
<evidence type="ECO:0000256" key="1">
    <source>
        <dbReference type="ARBA" id="ARBA00022801"/>
    </source>
</evidence>
<protein>
    <recommendedName>
        <fullName evidence="5">RNA polymerase-associated protein RapA</fullName>
    </recommendedName>
</protein>
<dbReference type="Gene3D" id="3.40.50.300">
    <property type="entry name" value="P-loop containing nucleotide triphosphate hydrolases"/>
    <property type="match status" value="1"/>
</dbReference>
<dbReference type="PANTHER" id="PTHR45766">
    <property type="entry name" value="DNA ANNEALING HELICASE AND ENDONUCLEASE ZRANB3 FAMILY MEMBER"/>
    <property type="match status" value="1"/>
</dbReference>
<gene>
    <name evidence="4" type="ORF">SDC9_36996</name>
</gene>
<dbReference type="Pfam" id="PF00176">
    <property type="entry name" value="SNF2-rel_dom"/>
    <property type="match status" value="1"/>
</dbReference>
<sequence>MLITKQGKFFRIQFKYSPFLVEKVKELPGRGFDPTNKCWVVPEVHEAVVRSFGQRYNFQFGIDIEDEQIGELPEMPQLNEAIPLKMNLFPYQANGVAYSLQKKKVIIGDQPGLGKTAQAIATILAADAFPCLVICPSSLKINWQREWHMWTDKKAMILNDNVKQNFHLFWSSGLTQVFIVNYESLKKYFVQSINKPENGKMRLNHIKFKEQFTGIFQSVIIDESHRVKSLATQQTKFTKGICTGKEYILALTGTPVINKPKDLISQLGIIEQMQAFGGYKNFVQRYCSGPNEASNLRELNYKLNLNCFYRRDKQDVLKDLPAKMRQVALCDISTRKEYADAEASLVQYLIKYKDADDEKIARALRGEIMVMIGILKNISARGKLKDVFEFVDDILESGEKLVIFAHLKEVISAIHQQYPKAVTITGSDSASERQHAVDSFQKNPDTKLIICSIKAAGVGLTLTASSRVAFVELPWTAADCDQCEGRCHRIGQLDSVTCTYFLGQNTIDEKIYRIIQTKREIASTVTGATEQVEENIVDLVADLFNQPQLVEA</sequence>
<dbReference type="SMART" id="SM00487">
    <property type="entry name" value="DEXDc"/>
    <property type="match status" value="1"/>
</dbReference>
<dbReference type="CDD" id="cd18793">
    <property type="entry name" value="SF2_C_SNF"/>
    <property type="match status" value="1"/>
</dbReference>
<feature type="domain" description="Helicase ATP-binding" evidence="2">
    <location>
        <begin position="96"/>
        <end position="273"/>
    </location>
</feature>
<feature type="domain" description="Helicase C-terminal" evidence="3">
    <location>
        <begin position="386"/>
        <end position="540"/>
    </location>
</feature>
<dbReference type="GO" id="GO:0016787">
    <property type="term" value="F:hydrolase activity"/>
    <property type="evidence" value="ECO:0007669"/>
    <property type="project" value="UniProtKB-KW"/>
</dbReference>
<reference evidence="4" key="1">
    <citation type="submission" date="2019-08" db="EMBL/GenBank/DDBJ databases">
        <authorList>
            <person name="Kucharzyk K."/>
            <person name="Murdoch R.W."/>
            <person name="Higgins S."/>
            <person name="Loffler F."/>
        </authorList>
    </citation>
    <scope>NUCLEOTIDE SEQUENCE</scope>
</reference>
<dbReference type="EMBL" id="VSSQ01000316">
    <property type="protein sequence ID" value="MPL90938.1"/>
    <property type="molecule type" value="Genomic_DNA"/>
</dbReference>
<dbReference type="GO" id="GO:0005524">
    <property type="term" value="F:ATP binding"/>
    <property type="evidence" value="ECO:0007669"/>
    <property type="project" value="InterPro"/>
</dbReference>
<evidence type="ECO:0000259" key="3">
    <source>
        <dbReference type="PROSITE" id="PS51194"/>
    </source>
</evidence>
<dbReference type="AlphaFoldDB" id="A0A644VHX6"/>
<dbReference type="PANTHER" id="PTHR45766:SF6">
    <property type="entry name" value="SWI_SNF-RELATED MATRIX-ASSOCIATED ACTIN-DEPENDENT REGULATOR OF CHROMATIN SUBFAMILY A-LIKE PROTEIN 1"/>
    <property type="match status" value="1"/>
</dbReference>
<evidence type="ECO:0008006" key="5">
    <source>
        <dbReference type="Google" id="ProtNLM"/>
    </source>
</evidence>
<dbReference type="PROSITE" id="PS51194">
    <property type="entry name" value="HELICASE_CTER"/>
    <property type="match status" value="1"/>
</dbReference>
<proteinExistence type="predicted"/>
<dbReference type="InterPro" id="IPR014001">
    <property type="entry name" value="Helicase_ATP-bd"/>
</dbReference>
<dbReference type="InterPro" id="IPR027417">
    <property type="entry name" value="P-loop_NTPase"/>
</dbReference>
<dbReference type="GO" id="GO:0031297">
    <property type="term" value="P:replication fork processing"/>
    <property type="evidence" value="ECO:0007669"/>
    <property type="project" value="TreeGrafter"/>
</dbReference>
<dbReference type="Gene3D" id="3.40.50.10810">
    <property type="entry name" value="Tandem AAA-ATPase domain"/>
    <property type="match status" value="1"/>
</dbReference>
<dbReference type="InterPro" id="IPR001650">
    <property type="entry name" value="Helicase_C-like"/>
</dbReference>
<dbReference type="PROSITE" id="PS51192">
    <property type="entry name" value="HELICASE_ATP_BIND_1"/>
    <property type="match status" value="1"/>
</dbReference>
<dbReference type="InterPro" id="IPR049730">
    <property type="entry name" value="SNF2/RAD54-like_C"/>
</dbReference>
<name>A0A644VHX6_9ZZZZ</name>
<dbReference type="SMART" id="SM00490">
    <property type="entry name" value="HELICc"/>
    <property type="match status" value="1"/>
</dbReference>
<evidence type="ECO:0000313" key="4">
    <source>
        <dbReference type="EMBL" id="MPL90938.1"/>
    </source>
</evidence>
<comment type="caution">
    <text evidence="4">The sequence shown here is derived from an EMBL/GenBank/DDBJ whole genome shotgun (WGS) entry which is preliminary data.</text>
</comment>
<dbReference type="InterPro" id="IPR000330">
    <property type="entry name" value="SNF2_N"/>
</dbReference>
<organism evidence="4">
    <name type="scientific">bioreactor metagenome</name>
    <dbReference type="NCBI Taxonomy" id="1076179"/>
    <lineage>
        <taxon>unclassified sequences</taxon>
        <taxon>metagenomes</taxon>
        <taxon>ecological metagenomes</taxon>
    </lineage>
</organism>
<dbReference type="InterPro" id="IPR038718">
    <property type="entry name" value="SNF2-like_sf"/>
</dbReference>
<keyword evidence="1" id="KW-0378">Hydrolase</keyword>
<accession>A0A644VHX6</accession>
<evidence type="ECO:0000259" key="2">
    <source>
        <dbReference type="PROSITE" id="PS51192"/>
    </source>
</evidence>